<protein>
    <submittedName>
        <fullName evidence="1">Uncharacterized protein</fullName>
    </submittedName>
</protein>
<dbReference type="EMBL" id="BLLI01000027">
    <property type="protein sequence ID" value="GFH42534.1"/>
    <property type="molecule type" value="Genomic_DNA"/>
</dbReference>
<proteinExistence type="predicted"/>
<dbReference type="AlphaFoldDB" id="A0A6A0BDI6"/>
<accession>A0A6A0BDI6</accession>
<evidence type="ECO:0000313" key="1">
    <source>
        <dbReference type="EMBL" id="GFH42534.1"/>
    </source>
</evidence>
<evidence type="ECO:0000313" key="2">
    <source>
        <dbReference type="Proteomes" id="UP000480303"/>
    </source>
</evidence>
<sequence>MRWVDFKFENTDNYPQYVWRYPSGQNEKATLLACDRQTGGTLATYQLERFR</sequence>
<gene>
    <name evidence="1" type="ORF">Hs30E_10850</name>
</gene>
<dbReference type="Proteomes" id="UP000480303">
    <property type="component" value="Unassembled WGS sequence"/>
</dbReference>
<reference evidence="1 2" key="1">
    <citation type="submission" date="2020-02" db="EMBL/GenBank/DDBJ databases">
        <title>Draft genome sequence of Lactococcus sp. Hs30E4-3.</title>
        <authorList>
            <person name="Noda S."/>
            <person name="Yuki M."/>
            <person name="Ohkuma M."/>
        </authorList>
    </citation>
    <scope>NUCLEOTIDE SEQUENCE [LARGE SCALE GENOMIC DNA]</scope>
    <source>
        <strain evidence="1 2">Hs30E4-3</strain>
    </source>
</reference>
<dbReference type="RefSeq" id="WP_172208655.1">
    <property type="nucleotide sequence ID" value="NZ_BLLI01000027.1"/>
</dbReference>
<name>A0A6A0BDI6_9LACT</name>
<comment type="caution">
    <text evidence="1">The sequence shown here is derived from an EMBL/GenBank/DDBJ whole genome shotgun (WGS) entry which is preliminary data.</text>
</comment>
<organism evidence="1 2">
    <name type="scientific">Pseudolactococcus hodotermopsidis</name>
    <dbReference type="NCBI Taxonomy" id="2709157"/>
    <lineage>
        <taxon>Bacteria</taxon>
        <taxon>Bacillati</taxon>
        <taxon>Bacillota</taxon>
        <taxon>Bacilli</taxon>
        <taxon>Lactobacillales</taxon>
        <taxon>Streptococcaceae</taxon>
        <taxon>Pseudolactococcus</taxon>
    </lineage>
</organism>
<keyword evidence="2" id="KW-1185">Reference proteome</keyword>